<dbReference type="EMBL" id="LJKE01000137">
    <property type="protein sequence ID" value="KZD49529.1"/>
    <property type="molecule type" value="Genomic_DNA"/>
</dbReference>
<dbReference type="RefSeq" id="WP_063263717.1">
    <property type="nucleotide sequence ID" value="NZ_LJKE01000137.1"/>
</dbReference>
<feature type="transmembrane region" description="Helical" evidence="1">
    <location>
        <begin position="36"/>
        <end position="58"/>
    </location>
</feature>
<organism evidence="2 3">
    <name type="scientific">Bacillus cereus</name>
    <dbReference type="NCBI Taxonomy" id="1396"/>
    <lineage>
        <taxon>Bacteria</taxon>
        <taxon>Bacillati</taxon>
        <taxon>Bacillota</taxon>
        <taxon>Bacilli</taxon>
        <taxon>Bacillales</taxon>
        <taxon>Bacillaceae</taxon>
        <taxon>Bacillus</taxon>
        <taxon>Bacillus cereus group</taxon>
    </lineage>
</organism>
<dbReference type="PATRIC" id="fig|1396.535.peg.5089"/>
<protein>
    <recommendedName>
        <fullName evidence="4">DUF485 domain-containing protein</fullName>
    </recommendedName>
</protein>
<evidence type="ECO:0000313" key="2">
    <source>
        <dbReference type="EMBL" id="KZD49529.1"/>
    </source>
</evidence>
<dbReference type="Pfam" id="PF04341">
    <property type="entry name" value="DUF485"/>
    <property type="match status" value="1"/>
</dbReference>
<evidence type="ECO:0000313" key="3">
    <source>
        <dbReference type="Proteomes" id="UP000076482"/>
    </source>
</evidence>
<dbReference type="InterPro" id="IPR007436">
    <property type="entry name" value="DUF485"/>
</dbReference>
<gene>
    <name evidence="2" type="ORF">B4088_6589</name>
</gene>
<proteinExistence type="predicted"/>
<evidence type="ECO:0008006" key="4">
    <source>
        <dbReference type="Google" id="ProtNLM"/>
    </source>
</evidence>
<keyword evidence="1" id="KW-1133">Transmembrane helix</keyword>
<name>A0A164KDF3_BACCE</name>
<dbReference type="Proteomes" id="UP000076482">
    <property type="component" value="Unassembled WGS sequence"/>
</dbReference>
<keyword evidence="1" id="KW-0812">Transmembrane</keyword>
<dbReference type="PANTHER" id="PTHR38441:SF1">
    <property type="entry name" value="MEMBRANE PROTEIN"/>
    <property type="match status" value="1"/>
</dbReference>
<accession>A0A164KDF3</accession>
<dbReference type="AlphaFoldDB" id="A0A164KDF3"/>
<evidence type="ECO:0000256" key="1">
    <source>
        <dbReference type="SAM" id="Phobius"/>
    </source>
</evidence>
<keyword evidence="1" id="KW-0472">Membrane</keyword>
<dbReference type="PANTHER" id="PTHR38441">
    <property type="entry name" value="INTEGRAL MEMBRANE PROTEIN-RELATED"/>
    <property type="match status" value="1"/>
</dbReference>
<sequence length="113" mass="13152">MKRDDTSARKLQNEVNYTEVVQSEEFQLLLNTKKKFIVPMSIFFLSFFIALPILTSYSKVLNTPAFGDVTWAWVFAFAQFIMTWSLCMIYSKKAESFDKISQNILQDMKKGRG</sequence>
<comment type="caution">
    <text evidence="2">The sequence shown here is derived from an EMBL/GenBank/DDBJ whole genome shotgun (WGS) entry which is preliminary data.</text>
</comment>
<reference evidence="2 3" key="1">
    <citation type="submission" date="2015-09" db="EMBL/GenBank/DDBJ databases">
        <title>Bacillus cereus food isolates.</title>
        <authorList>
            <person name="Boekhorst J."/>
        </authorList>
    </citation>
    <scope>NUCLEOTIDE SEQUENCE [LARGE SCALE GENOMIC DNA]</scope>
    <source>
        <strain evidence="2 3">B4088</strain>
    </source>
</reference>
<feature type="transmembrane region" description="Helical" evidence="1">
    <location>
        <begin position="70"/>
        <end position="90"/>
    </location>
</feature>